<feature type="non-terminal residue" evidence="2">
    <location>
        <position position="152"/>
    </location>
</feature>
<evidence type="ECO:0008006" key="4">
    <source>
        <dbReference type="Google" id="ProtNLM"/>
    </source>
</evidence>
<proteinExistence type="predicted"/>
<dbReference type="Proteomes" id="UP000823388">
    <property type="component" value="Chromosome 8N"/>
</dbReference>
<evidence type="ECO:0000313" key="2">
    <source>
        <dbReference type="EMBL" id="KAG2558506.1"/>
    </source>
</evidence>
<feature type="region of interest" description="Disordered" evidence="1">
    <location>
        <begin position="44"/>
        <end position="75"/>
    </location>
</feature>
<dbReference type="AlphaFoldDB" id="A0A8T0PH51"/>
<sequence>MDDMEEYTVNDDLRACGLLADDDDDLTAGAEALFGSSVAPINVDAPDDAGAGARGDGVGASATQTPASTPNASTANNIVLKRARSGAWNDFEPIFETLPSGKQVRIAAKCHHCNHVLSARSASGTGHLLRQQTQCVKKAKHAALVQSRVQFN</sequence>
<reference evidence="2" key="1">
    <citation type="submission" date="2020-05" db="EMBL/GenBank/DDBJ databases">
        <title>WGS assembly of Panicum virgatum.</title>
        <authorList>
            <person name="Lovell J.T."/>
            <person name="Jenkins J."/>
            <person name="Shu S."/>
            <person name="Juenger T.E."/>
            <person name="Schmutz J."/>
        </authorList>
    </citation>
    <scope>NUCLEOTIDE SEQUENCE</scope>
    <source>
        <strain evidence="2">AP13</strain>
    </source>
</reference>
<evidence type="ECO:0000256" key="1">
    <source>
        <dbReference type="SAM" id="MobiDB-lite"/>
    </source>
</evidence>
<dbReference type="SMART" id="SM00614">
    <property type="entry name" value="ZnF_BED"/>
    <property type="match status" value="1"/>
</dbReference>
<feature type="compositionally biased region" description="Polar residues" evidence="1">
    <location>
        <begin position="63"/>
        <end position="75"/>
    </location>
</feature>
<name>A0A8T0PH51_PANVG</name>
<accession>A0A8T0PH51</accession>
<gene>
    <name evidence="2" type="ORF">PVAP13_8NG271202</name>
</gene>
<evidence type="ECO:0000313" key="3">
    <source>
        <dbReference type="Proteomes" id="UP000823388"/>
    </source>
</evidence>
<dbReference type="EMBL" id="CM029052">
    <property type="protein sequence ID" value="KAG2558506.1"/>
    <property type="molecule type" value="Genomic_DNA"/>
</dbReference>
<organism evidence="2 3">
    <name type="scientific">Panicum virgatum</name>
    <name type="common">Blackwell switchgrass</name>
    <dbReference type="NCBI Taxonomy" id="38727"/>
    <lineage>
        <taxon>Eukaryota</taxon>
        <taxon>Viridiplantae</taxon>
        <taxon>Streptophyta</taxon>
        <taxon>Embryophyta</taxon>
        <taxon>Tracheophyta</taxon>
        <taxon>Spermatophyta</taxon>
        <taxon>Magnoliopsida</taxon>
        <taxon>Liliopsida</taxon>
        <taxon>Poales</taxon>
        <taxon>Poaceae</taxon>
        <taxon>PACMAD clade</taxon>
        <taxon>Panicoideae</taxon>
        <taxon>Panicodae</taxon>
        <taxon>Paniceae</taxon>
        <taxon>Panicinae</taxon>
        <taxon>Panicum</taxon>
        <taxon>Panicum sect. Hiantes</taxon>
    </lineage>
</organism>
<protein>
    <recommendedName>
        <fullName evidence="4">BED-type domain-containing protein</fullName>
    </recommendedName>
</protein>
<comment type="caution">
    <text evidence="2">The sequence shown here is derived from an EMBL/GenBank/DDBJ whole genome shotgun (WGS) entry which is preliminary data.</text>
</comment>
<keyword evidence="3" id="KW-1185">Reference proteome</keyword>